<dbReference type="Proteomes" id="UP001163046">
    <property type="component" value="Unassembled WGS sequence"/>
</dbReference>
<evidence type="ECO:0000313" key="1">
    <source>
        <dbReference type="EMBL" id="KAJ7377503.1"/>
    </source>
</evidence>
<keyword evidence="2" id="KW-1185">Reference proteome</keyword>
<dbReference type="AlphaFoldDB" id="A0A9X0CX13"/>
<comment type="caution">
    <text evidence="1">The sequence shown here is derived from an EMBL/GenBank/DDBJ whole genome shotgun (WGS) entry which is preliminary data.</text>
</comment>
<gene>
    <name evidence="1" type="ORF">OS493_028486</name>
</gene>
<accession>A0A9X0CX13</accession>
<name>A0A9X0CX13_9CNID</name>
<dbReference type="EMBL" id="MU826377">
    <property type="protein sequence ID" value="KAJ7377503.1"/>
    <property type="molecule type" value="Genomic_DNA"/>
</dbReference>
<proteinExistence type="predicted"/>
<sequence length="124" mass="14463">MPPVVGYRGKLIRAKSPCPVQSWYILNVQVKRSARADKRFIENLATEAEAAAKHQEQGSQGKFVEFSGEQRHLFVTIKKEQEEHRSEYFQEVLNNDVRDADEEDRLDIIIDPAQKKRSWKIPLR</sequence>
<reference evidence="1" key="1">
    <citation type="submission" date="2023-01" db="EMBL/GenBank/DDBJ databases">
        <title>Genome assembly of the deep-sea coral Lophelia pertusa.</title>
        <authorList>
            <person name="Herrera S."/>
            <person name="Cordes E."/>
        </authorList>
    </citation>
    <scope>NUCLEOTIDE SEQUENCE</scope>
    <source>
        <strain evidence="1">USNM1676648</strain>
        <tissue evidence="1">Polyp</tissue>
    </source>
</reference>
<evidence type="ECO:0000313" key="2">
    <source>
        <dbReference type="Proteomes" id="UP001163046"/>
    </source>
</evidence>
<organism evidence="1 2">
    <name type="scientific">Desmophyllum pertusum</name>
    <dbReference type="NCBI Taxonomy" id="174260"/>
    <lineage>
        <taxon>Eukaryota</taxon>
        <taxon>Metazoa</taxon>
        <taxon>Cnidaria</taxon>
        <taxon>Anthozoa</taxon>
        <taxon>Hexacorallia</taxon>
        <taxon>Scleractinia</taxon>
        <taxon>Caryophylliina</taxon>
        <taxon>Caryophylliidae</taxon>
        <taxon>Desmophyllum</taxon>
    </lineage>
</organism>
<protein>
    <submittedName>
        <fullName evidence="1">Uncharacterized protein</fullName>
    </submittedName>
</protein>